<keyword evidence="3" id="KW-1185">Reference proteome</keyword>
<evidence type="ECO:0000313" key="3">
    <source>
        <dbReference type="Proteomes" id="UP000503447"/>
    </source>
</evidence>
<name>A0A6M5YPB6_9BACT</name>
<sequence length="318" mass="35052">MNTLDALLAGIVADPLEEARWLVLADWLEENDDPRRAELLRLHRKLLATCCEPDAHPGRADWQARVVALLGAGVVPCVPRHTLALPGGVPLTGAFVPPGSFRMGGSVMNNEKPVHRVTLTRGWFMGVTPVTQAQWKAVMGTEPSHFKGPNKPVEQVSYADCQKFCAKLSKAQKGRATVRLPTEAEWECACRAGTTTEYHFGDAVNMDLVNYGYMLWNGSPLEMYRDGTTDVGSFPANPWGLHDTHGNVCEWCADWYGPYSGADQTDPCVTQKESNRSERVLRGGSWFGTSDGCRAAARFRRASARLYDIGFRVCIHLG</sequence>
<dbReference type="PANTHER" id="PTHR23150">
    <property type="entry name" value="SULFATASE MODIFYING FACTOR 1, 2"/>
    <property type="match status" value="1"/>
</dbReference>
<dbReference type="NCBIfam" id="TIGR02996">
    <property type="entry name" value="rpt_mate_G_obs"/>
    <property type="match status" value="1"/>
</dbReference>
<dbReference type="Proteomes" id="UP000503447">
    <property type="component" value="Chromosome"/>
</dbReference>
<protein>
    <recommendedName>
        <fullName evidence="1">Sulfatase-modifying factor enzyme-like domain-containing protein</fullName>
    </recommendedName>
</protein>
<evidence type="ECO:0000259" key="1">
    <source>
        <dbReference type="Pfam" id="PF03781"/>
    </source>
</evidence>
<dbReference type="InterPro" id="IPR014338">
    <property type="entry name" value="CHP02996_rpt-companion-dom"/>
</dbReference>
<organism evidence="2 3">
    <name type="scientific">Frigoriglobus tundricola</name>
    <dbReference type="NCBI Taxonomy" id="2774151"/>
    <lineage>
        <taxon>Bacteria</taxon>
        <taxon>Pseudomonadati</taxon>
        <taxon>Planctomycetota</taxon>
        <taxon>Planctomycetia</taxon>
        <taxon>Gemmatales</taxon>
        <taxon>Gemmataceae</taxon>
        <taxon>Frigoriglobus</taxon>
    </lineage>
</organism>
<feature type="domain" description="Sulfatase-modifying factor enzyme-like" evidence="1">
    <location>
        <begin position="95"/>
        <end position="313"/>
    </location>
</feature>
<dbReference type="SUPFAM" id="SSF56436">
    <property type="entry name" value="C-type lectin-like"/>
    <property type="match status" value="1"/>
</dbReference>
<dbReference type="PANTHER" id="PTHR23150:SF19">
    <property type="entry name" value="FORMYLGLYCINE-GENERATING ENZYME"/>
    <property type="match status" value="1"/>
</dbReference>
<dbReference type="InterPro" id="IPR005532">
    <property type="entry name" value="SUMF_dom"/>
</dbReference>
<dbReference type="RefSeq" id="WP_171471542.1">
    <property type="nucleotide sequence ID" value="NZ_CP053452.2"/>
</dbReference>
<dbReference type="AlphaFoldDB" id="A0A6M5YPB6"/>
<dbReference type="Gene3D" id="3.90.1580.10">
    <property type="entry name" value="paralog of FGE (formylglycine-generating enzyme)"/>
    <property type="match status" value="1"/>
</dbReference>
<dbReference type="GO" id="GO:0120147">
    <property type="term" value="F:formylglycine-generating oxidase activity"/>
    <property type="evidence" value="ECO:0007669"/>
    <property type="project" value="TreeGrafter"/>
</dbReference>
<proteinExistence type="predicted"/>
<gene>
    <name evidence="2" type="ORF">FTUN_3389</name>
</gene>
<dbReference type="EMBL" id="CP053452">
    <property type="protein sequence ID" value="QJW95835.1"/>
    <property type="molecule type" value="Genomic_DNA"/>
</dbReference>
<dbReference type="KEGG" id="ftj:FTUN_3389"/>
<dbReference type="InterPro" id="IPR051043">
    <property type="entry name" value="Sulfatase_Mod_Factor_Kinase"/>
</dbReference>
<dbReference type="Pfam" id="PF03781">
    <property type="entry name" value="FGE-sulfatase"/>
    <property type="match status" value="1"/>
</dbReference>
<dbReference type="InterPro" id="IPR016187">
    <property type="entry name" value="CTDL_fold"/>
</dbReference>
<dbReference type="InterPro" id="IPR042095">
    <property type="entry name" value="SUMF_sf"/>
</dbReference>
<evidence type="ECO:0000313" key="2">
    <source>
        <dbReference type="EMBL" id="QJW95835.1"/>
    </source>
</evidence>
<reference evidence="3" key="1">
    <citation type="submission" date="2020-05" db="EMBL/GenBank/DDBJ databases">
        <title>Frigoriglobus tundricola gen. nov., sp. nov., a psychrotolerant cellulolytic planctomycete of the family Gemmataceae with two divergent copies of 16S rRNA gene.</title>
        <authorList>
            <person name="Kulichevskaya I.S."/>
            <person name="Ivanova A.A."/>
            <person name="Naumoff D.G."/>
            <person name="Beletsky A.V."/>
            <person name="Rijpstra W.I.C."/>
            <person name="Sinninghe Damste J.S."/>
            <person name="Mardanov A.V."/>
            <person name="Ravin N.V."/>
            <person name="Dedysh S.N."/>
        </authorList>
    </citation>
    <scope>NUCLEOTIDE SEQUENCE [LARGE SCALE GENOMIC DNA]</scope>
    <source>
        <strain evidence="3">PL17</strain>
    </source>
</reference>
<accession>A0A6M5YPB6</accession>